<dbReference type="eggNOG" id="KOG0017">
    <property type="taxonomic scope" value="Eukaryota"/>
</dbReference>
<dbReference type="Gene3D" id="2.40.70.10">
    <property type="entry name" value="Acid Proteases"/>
    <property type="match status" value="1"/>
</dbReference>
<name>A0A0D3ANH8_BRAOL</name>
<keyword evidence="3" id="KW-1185">Reference proteome</keyword>
<feature type="compositionally biased region" description="Basic residues" evidence="1">
    <location>
        <begin position="25"/>
        <end position="35"/>
    </location>
</feature>
<proteinExistence type="predicted"/>
<evidence type="ECO:0000313" key="2">
    <source>
        <dbReference type="EnsemblPlants" id="Bo2g055330.1"/>
    </source>
</evidence>
<dbReference type="CDD" id="cd00303">
    <property type="entry name" value="retropepsin_like"/>
    <property type="match status" value="1"/>
</dbReference>
<dbReference type="PANTHER" id="PTHR33240:SF15">
    <property type="entry name" value="GAG-PRO-LIKE PROTEIN"/>
    <property type="match status" value="1"/>
</dbReference>
<dbReference type="InterPro" id="IPR021109">
    <property type="entry name" value="Peptidase_aspartic_dom_sf"/>
</dbReference>
<evidence type="ECO:0008006" key="4">
    <source>
        <dbReference type="Google" id="ProtNLM"/>
    </source>
</evidence>
<dbReference type="Proteomes" id="UP000032141">
    <property type="component" value="Chromosome C2"/>
</dbReference>
<organism evidence="2 3">
    <name type="scientific">Brassica oleracea var. oleracea</name>
    <dbReference type="NCBI Taxonomy" id="109376"/>
    <lineage>
        <taxon>Eukaryota</taxon>
        <taxon>Viridiplantae</taxon>
        <taxon>Streptophyta</taxon>
        <taxon>Embryophyta</taxon>
        <taxon>Tracheophyta</taxon>
        <taxon>Spermatophyta</taxon>
        <taxon>Magnoliopsida</taxon>
        <taxon>eudicotyledons</taxon>
        <taxon>Gunneridae</taxon>
        <taxon>Pentapetalae</taxon>
        <taxon>rosids</taxon>
        <taxon>malvids</taxon>
        <taxon>Brassicales</taxon>
        <taxon>Brassicaceae</taxon>
        <taxon>Brassiceae</taxon>
        <taxon>Brassica</taxon>
    </lineage>
</organism>
<dbReference type="AlphaFoldDB" id="A0A0D3ANH8"/>
<feature type="compositionally biased region" description="Basic and acidic residues" evidence="1">
    <location>
        <begin position="1"/>
        <end position="11"/>
    </location>
</feature>
<feature type="region of interest" description="Disordered" evidence="1">
    <location>
        <begin position="1"/>
        <end position="68"/>
    </location>
</feature>
<dbReference type="PANTHER" id="PTHR33240">
    <property type="entry name" value="OS08G0508500 PROTEIN"/>
    <property type="match status" value="1"/>
</dbReference>
<evidence type="ECO:0000256" key="1">
    <source>
        <dbReference type="SAM" id="MobiDB-lite"/>
    </source>
</evidence>
<evidence type="ECO:0000313" key="3">
    <source>
        <dbReference type="Proteomes" id="UP000032141"/>
    </source>
</evidence>
<protein>
    <recommendedName>
        <fullName evidence="4">Peptidase A2 domain-containing protein</fullName>
    </recommendedName>
</protein>
<sequence length="330" mass="37530">MPSQNEKKTTEETGEEEEEPVTPKSNRKAKVSTNKRGRETEQESPSSPPPAPKKRVDMILWGPNNNTTDEIKSQTEWKICFEITVAICTLENPDEATLPPSITQYHPNIKSPCGKVSNFKRMNKITEIRELLEKPIALQIQKKDRMQTLNHNLSGRQRHYRPALTKRWNFPAHDKDKKRIDFIYGGSKFCNSVNSIKAYQRRAENNVRVREPLSGPDYEITYDENETAGLDKPHDNALVIRLGVRGCELSQVMIDTGSSADALFYDAFKRMRFTKALLKQERTPLIGFAGETKYSLGSIELAITAGEIRKIVEFIVIDRPAPFNAILGRP</sequence>
<dbReference type="Gramene" id="Bo2g055330.1">
    <property type="protein sequence ID" value="Bo2g055330.1"/>
    <property type="gene ID" value="Bo2g055330"/>
</dbReference>
<reference evidence="2" key="2">
    <citation type="submission" date="2015-03" db="UniProtKB">
        <authorList>
            <consortium name="EnsemblPlants"/>
        </authorList>
    </citation>
    <scope>IDENTIFICATION</scope>
</reference>
<dbReference type="EnsemblPlants" id="Bo2g055330.1">
    <property type="protein sequence ID" value="Bo2g055330.1"/>
    <property type="gene ID" value="Bo2g055330"/>
</dbReference>
<reference evidence="2 3" key="1">
    <citation type="journal article" date="2014" name="Genome Biol.">
        <title>Transcriptome and methylome profiling reveals relics of genome dominance in the mesopolyploid Brassica oleracea.</title>
        <authorList>
            <person name="Parkin I.A."/>
            <person name="Koh C."/>
            <person name="Tang H."/>
            <person name="Robinson S.J."/>
            <person name="Kagale S."/>
            <person name="Clarke W.E."/>
            <person name="Town C.D."/>
            <person name="Nixon J."/>
            <person name="Krishnakumar V."/>
            <person name="Bidwell S.L."/>
            <person name="Denoeud F."/>
            <person name="Belcram H."/>
            <person name="Links M.G."/>
            <person name="Just J."/>
            <person name="Clarke C."/>
            <person name="Bender T."/>
            <person name="Huebert T."/>
            <person name="Mason A.S."/>
            <person name="Pires J.C."/>
            <person name="Barker G."/>
            <person name="Moore J."/>
            <person name="Walley P.G."/>
            <person name="Manoli S."/>
            <person name="Batley J."/>
            <person name="Edwards D."/>
            <person name="Nelson M.N."/>
            <person name="Wang X."/>
            <person name="Paterson A.H."/>
            <person name="King G."/>
            <person name="Bancroft I."/>
            <person name="Chalhoub B."/>
            <person name="Sharpe A.G."/>
        </authorList>
    </citation>
    <scope>NUCLEOTIDE SEQUENCE</scope>
    <source>
        <strain evidence="2 3">cv. TO1000</strain>
    </source>
</reference>
<accession>A0A0D3ANH8</accession>
<dbReference type="HOGENOM" id="CLU_072909_0_0_1"/>